<organism evidence="2 3">
    <name type="scientific">Brachionus plicatilis</name>
    <name type="common">Marine rotifer</name>
    <name type="synonym">Brachionus muelleri</name>
    <dbReference type="NCBI Taxonomy" id="10195"/>
    <lineage>
        <taxon>Eukaryota</taxon>
        <taxon>Metazoa</taxon>
        <taxon>Spiralia</taxon>
        <taxon>Gnathifera</taxon>
        <taxon>Rotifera</taxon>
        <taxon>Eurotatoria</taxon>
        <taxon>Monogononta</taxon>
        <taxon>Pseudotrocha</taxon>
        <taxon>Ploima</taxon>
        <taxon>Brachionidae</taxon>
        <taxon>Brachionus</taxon>
    </lineage>
</organism>
<feature type="compositionally biased region" description="Polar residues" evidence="1">
    <location>
        <begin position="110"/>
        <end position="119"/>
    </location>
</feature>
<name>A0A3M7SS64_BRAPC</name>
<dbReference type="AlphaFoldDB" id="A0A3M7SS64"/>
<protein>
    <recommendedName>
        <fullName evidence="4">RNA-directed DNA polymerase from mobile element jockey-like</fullName>
    </recommendedName>
</protein>
<accession>A0A3M7SS64</accession>
<evidence type="ECO:0000313" key="3">
    <source>
        <dbReference type="Proteomes" id="UP000276133"/>
    </source>
</evidence>
<gene>
    <name evidence="2" type="ORF">BpHYR1_048431</name>
</gene>
<keyword evidence="3" id="KW-1185">Reference proteome</keyword>
<feature type="compositionally biased region" description="Low complexity" evidence="1">
    <location>
        <begin position="98"/>
        <end position="109"/>
    </location>
</feature>
<evidence type="ECO:0008006" key="4">
    <source>
        <dbReference type="Google" id="ProtNLM"/>
    </source>
</evidence>
<dbReference type="EMBL" id="REGN01000853">
    <property type="protein sequence ID" value="RNA38586.1"/>
    <property type="molecule type" value="Genomic_DNA"/>
</dbReference>
<dbReference type="Proteomes" id="UP000276133">
    <property type="component" value="Unassembled WGS sequence"/>
</dbReference>
<comment type="caution">
    <text evidence="2">The sequence shown here is derived from an EMBL/GenBank/DDBJ whole genome shotgun (WGS) entry which is preliminary data.</text>
</comment>
<sequence length="201" mass="23051">MPKTPGYQPTNFNDVISQISPQHLKTSVLEDHLVSRLNNFLPPCQSPVNVRSNVQNETEIFFETKNQIKRFSESSPNEKDIKETISVLENENDNTFESECNSSTTECSNQVDQSSNEKTNRSTLRTNLLIKQVCNYTLRVHLLANFLAQKCPDIYLFDELKIDLSEANIYLNFHNYQFITQPHNKYGGGVAILIEEGIEFI</sequence>
<reference evidence="2 3" key="1">
    <citation type="journal article" date="2018" name="Sci. Rep.">
        <title>Genomic signatures of local adaptation to the degree of environmental predictability in rotifers.</title>
        <authorList>
            <person name="Franch-Gras L."/>
            <person name="Hahn C."/>
            <person name="Garcia-Roger E.M."/>
            <person name="Carmona M.J."/>
            <person name="Serra M."/>
            <person name="Gomez A."/>
        </authorList>
    </citation>
    <scope>NUCLEOTIDE SEQUENCE [LARGE SCALE GENOMIC DNA]</scope>
    <source>
        <strain evidence="2">HYR1</strain>
    </source>
</reference>
<evidence type="ECO:0000256" key="1">
    <source>
        <dbReference type="SAM" id="MobiDB-lite"/>
    </source>
</evidence>
<evidence type="ECO:0000313" key="2">
    <source>
        <dbReference type="EMBL" id="RNA38586.1"/>
    </source>
</evidence>
<feature type="region of interest" description="Disordered" evidence="1">
    <location>
        <begin position="98"/>
        <end position="119"/>
    </location>
</feature>
<proteinExistence type="predicted"/>